<organism evidence="1 2">
    <name type="scientific">Ogataea philodendri</name>
    <dbReference type="NCBI Taxonomy" id="1378263"/>
    <lineage>
        <taxon>Eukaryota</taxon>
        <taxon>Fungi</taxon>
        <taxon>Dikarya</taxon>
        <taxon>Ascomycota</taxon>
        <taxon>Saccharomycotina</taxon>
        <taxon>Pichiomycetes</taxon>
        <taxon>Pichiales</taxon>
        <taxon>Pichiaceae</taxon>
        <taxon>Ogataea</taxon>
    </lineage>
</organism>
<gene>
    <name evidence="1" type="ORF">OGAPHI_006916</name>
</gene>
<comment type="caution">
    <text evidence="1">The sequence shown here is derived from an EMBL/GenBank/DDBJ whole genome shotgun (WGS) entry which is preliminary data.</text>
</comment>
<dbReference type="AlphaFoldDB" id="A0A9P8NV88"/>
<sequence>MLEPTLTELEPCLRASSKSLLMPMLSLSLVPSSASSFCDTCTSVLKSWFSSEEVDCAMDPIVIRPSRCSFGHSSTITFASCKTSSGETPDFWSSPEVLTWM</sequence>
<reference evidence="1" key="2">
    <citation type="submission" date="2021-01" db="EMBL/GenBank/DDBJ databases">
        <authorList>
            <person name="Schikora-Tamarit M.A."/>
        </authorList>
    </citation>
    <scope>NUCLEOTIDE SEQUENCE</scope>
    <source>
        <strain evidence="1">CBS6075</strain>
    </source>
</reference>
<keyword evidence="2" id="KW-1185">Reference proteome</keyword>
<evidence type="ECO:0000313" key="1">
    <source>
        <dbReference type="EMBL" id="KAH3660330.1"/>
    </source>
</evidence>
<evidence type="ECO:0000313" key="2">
    <source>
        <dbReference type="Proteomes" id="UP000769157"/>
    </source>
</evidence>
<proteinExistence type="predicted"/>
<reference evidence="1" key="1">
    <citation type="journal article" date="2021" name="Open Biol.">
        <title>Shared evolutionary footprints suggest mitochondrial oxidative damage underlies multiple complex I losses in fungi.</title>
        <authorList>
            <person name="Schikora-Tamarit M.A."/>
            <person name="Marcet-Houben M."/>
            <person name="Nosek J."/>
            <person name="Gabaldon T."/>
        </authorList>
    </citation>
    <scope>NUCLEOTIDE SEQUENCE</scope>
    <source>
        <strain evidence="1">CBS6075</strain>
    </source>
</reference>
<dbReference type="RefSeq" id="XP_046058033.1">
    <property type="nucleotide sequence ID" value="XM_046208254.1"/>
</dbReference>
<accession>A0A9P8NV88</accession>
<dbReference type="Proteomes" id="UP000769157">
    <property type="component" value="Unassembled WGS sequence"/>
</dbReference>
<protein>
    <submittedName>
        <fullName evidence="1">Uncharacterized protein</fullName>
    </submittedName>
</protein>
<name>A0A9P8NV88_9ASCO</name>
<dbReference type="EMBL" id="JAEUBE010000504">
    <property type="protein sequence ID" value="KAH3660330.1"/>
    <property type="molecule type" value="Genomic_DNA"/>
</dbReference>
<dbReference type="GeneID" id="70238880"/>